<name>A0A0F3RIZ7_ORITS</name>
<dbReference type="AlphaFoldDB" id="A0A0F3RIZ7"/>
<sequence length="50" mass="5763">MNNQTIFSIACDKFTKNPKQTIEMIKLLIASIVKLECCNQDINSENFIQQ</sequence>
<reference evidence="1 2" key="1">
    <citation type="submission" date="2015-01" db="EMBL/GenBank/DDBJ databases">
        <title>Genome Sequencing of Rickettsiales.</title>
        <authorList>
            <person name="Daugherty S.C."/>
            <person name="Su Q."/>
            <person name="Abolude K."/>
            <person name="Beier-Sexton M."/>
            <person name="Carlyon J.A."/>
            <person name="Carter R."/>
            <person name="Day N.P."/>
            <person name="Dumler S.J."/>
            <person name="Dyachenko V."/>
            <person name="Godinez A."/>
            <person name="Kurtti T.J."/>
            <person name="Lichay M."/>
            <person name="Mullins K.E."/>
            <person name="Ott S."/>
            <person name="Pappas-Brown V."/>
            <person name="Paris D.H."/>
            <person name="Patel P."/>
            <person name="Richards A.L."/>
            <person name="Sadzewicz L."/>
            <person name="Sears K."/>
            <person name="Seidman D."/>
            <person name="Sengamalay N."/>
            <person name="Stenos J."/>
            <person name="Tallon L.J."/>
            <person name="Vincent G."/>
            <person name="Fraser C.M."/>
            <person name="Munderloh U."/>
            <person name="Dunning-Hotopp J.C."/>
        </authorList>
    </citation>
    <scope>NUCLEOTIDE SEQUENCE [LARGE SCALE GENOMIC DNA]</scope>
    <source>
        <strain evidence="1 2">UT144</strain>
    </source>
</reference>
<gene>
    <name evidence="1" type="ORF">OTUT144_1734</name>
</gene>
<comment type="caution">
    <text evidence="1">The sequence shown here is derived from an EMBL/GenBank/DDBJ whole genome shotgun (WGS) entry which is preliminary data.</text>
</comment>
<proteinExistence type="predicted"/>
<evidence type="ECO:0000313" key="2">
    <source>
        <dbReference type="Proteomes" id="UP000033580"/>
    </source>
</evidence>
<dbReference type="EMBL" id="LAOR01000146">
    <property type="protein sequence ID" value="KJW06238.1"/>
    <property type="molecule type" value="Genomic_DNA"/>
</dbReference>
<protein>
    <submittedName>
        <fullName evidence="1">Uncharacterized protein</fullName>
    </submittedName>
</protein>
<dbReference type="Proteomes" id="UP000033580">
    <property type="component" value="Unassembled WGS sequence"/>
</dbReference>
<organism evidence="1 2">
    <name type="scientific">Orientia tsutsugamushi str. UT144</name>
    <dbReference type="NCBI Taxonomy" id="1441384"/>
    <lineage>
        <taxon>Bacteria</taxon>
        <taxon>Pseudomonadati</taxon>
        <taxon>Pseudomonadota</taxon>
        <taxon>Alphaproteobacteria</taxon>
        <taxon>Rickettsiales</taxon>
        <taxon>Rickettsiaceae</taxon>
        <taxon>Rickettsieae</taxon>
        <taxon>Orientia</taxon>
    </lineage>
</organism>
<accession>A0A0F3RIZ7</accession>
<evidence type="ECO:0000313" key="1">
    <source>
        <dbReference type="EMBL" id="KJW06238.1"/>
    </source>
</evidence>
<dbReference type="PATRIC" id="fig|1441384.3.peg.576"/>